<keyword evidence="3" id="KW-0175">Coiled coil</keyword>
<feature type="region of interest" description="Disordered" evidence="4">
    <location>
        <begin position="651"/>
        <end position="676"/>
    </location>
</feature>
<feature type="coiled-coil region" evidence="3">
    <location>
        <begin position="2"/>
        <end position="29"/>
    </location>
</feature>
<dbReference type="PANTHER" id="PTHR43788:SF6">
    <property type="entry name" value="DNA HELICASE B"/>
    <property type="match status" value="1"/>
</dbReference>
<evidence type="ECO:0000313" key="6">
    <source>
        <dbReference type="EMBL" id="UYM07815.1"/>
    </source>
</evidence>
<dbReference type="InterPro" id="IPR027417">
    <property type="entry name" value="P-loop_NTPase"/>
</dbReference>
<dbReference type="Pfam" id="PF13604">
    <property type="entry name" value="AAA_30"/>
    <property type="match status" value="1"/>
</dbReference>
<name>A0AA46YM88_9ACTN</name>
<dbReference type="RefSeq" id="WP_271636784.1">
    <property type="nucleotide sequence ID" value="NZ_CP094970.1"/>
</dbReference>
<dbReference type="GO" id="GO:0003678">
    <property type="term" value="F:DNA helicase activity"/>
    <property type="evidence" value="ECO:0007669"/>
    <property type="project" value="UniProtKB-ARBA"/>
</dbReference>
<dbReference type="Proteomes" id="UP001164390">
    <property type="component" value="Chromosome"/>
</dbReference>
<keyword evidence="6" id="KW-0347">Helicase</keyword>
<dbReference type="GO" id="GO:0005524">
    <property type="term" value="F:ATP binding"/>
    <property type="evidence" value="ECO:0007669"/>
    <property type="project" value="UniProtKB-KW"/>
</dbReference>
<dbReference type="EMBL" id="CP094970">
    <property type="protein sequence ID" value="UYM07815.1"/>
    <property type="molecule type" value="Genomic_DNA"/>
</dbReference>
<protein>
    <submittedName>
        <fullName evidence="6">ATP-dependent RecD-like DNA helicase</fullName>
    </submittedName>
</protein>
<evidence type="ECO:0000256" key="3">
    <source>
        <dbReference type="SAM" id="Coils"/>
    </source>
</evidence>
<reference evidence="6" key="1">
    <citation type="submission" date="2022-01" db="EMBL/GenBank/DDBJ databases">
        <title>Nocardioidaceae gen. sp. A5X3R13.</title>
        <authorList>
            <person name="Lopez Marin M.A."/>
            <person name="Uhlik O."/>
        </authorList>
    </citation>
    <scope>NUCLEOTIDE SEQUENCE</scope>
    <source>
        <strain evidence="6">A5X3R13</strain>
    </source>
</reference>
<evidence type="ECO:0000256" key="1">
    <source>
        <dbReference type="ARBA" id="ARBA00022741"/>
    </source>
</evidence>
<dbReference type="PANTHER" id="PTHR43788">
    <property type="entry name" value="DNA2/NAM7 HELICASE FAMILY MEMBER"/>
    <property type="match status" value="1"/>
</dbReference>
<dbReference type="Pfam" id="PF13538">
    <property type="entry name" value="UvrD_C_2"/>
    <property type="match status" value="1"/>
</dbReference>
<dbReference type="KEGG" id="sgrg:L0C25_03080"/>
<keyword evidence="7" id="KW-1185">Reference proteome</keyword>
<proteinExistence type="predicted"/>
<dbReference type="Gene3D" id="2.30.30.940">
    <property type="match status" value="1"/>
</dbReference>
<dbReference type="Gene3D" id="3.40.50.300">
    <property type="entry name" value="P-loop containing nucleotide triphosphate hydrolases"/>
    <property type="match status" value="2"/>
</dbReference>
<dbReference type="InterPro" id="IPR050534">
    <property type="entry name" value="Coronavir_polyprotein_1ab"/>
</dbReference>
<evidence type="ECO:0000256" key="4">
    <source>
        <dbReference type="SAM" id="MobiDB-lite"/>
    </source>
</evidence>
<dbReference type="SUPFAM" id="SSF52540">
    <property type="entry name" value="P-loop containing nucleoside triphosphate hydrolases"/>
    <property type="match status" value="1"/>
</dbReference>
<keyword evidence="6" id="KW-0378">Hydrolase</keyword>
<gene>
    <name evidence="6" type="ORF">L0C25_03080</name>
</gene>
<keyword evidence="2" id="KW-0067">ATP-binding</keyword>
<dbReference type="CDD" id="cd17933">
    <property type="entry name" value="DEXSc_RecD-like"/>
    <property type="match status" value="1"/>
</dbReference>
<sequence length="676" mass="74120">MLGSALDRNQNVTGEIDELEERARSEKAAGLSALHDAPLSVLIGPAGTGKTTLLRALVEYPGVAAGSVLLLAPTGKAKVQMESKVGLPAKTLASHLSATKRYDGETGRYLVWGDQQPRSNHSLVVIDEASMLTEEMLAATLDSFTGVKRLILVGDPRQLPPIGAGRPFVDLVNRLRPDAFPGWVHVAPGYVELQVPRRQLPDGSHGTRHDLELAAWFGDNTRGAGDEAIWADLASNSDLPTVRYVQWGDRTVVEALTDELKANLNLEGHDDPARAFALTYGGVINGKYLNWELGAGKHAEDWQILSPTRSRVFGTVELNRHIKRGYRTSDTSWAQRNTPRGNIPWPVGPELIVRGDKVMQTTNKRLFAYPKQGAMNYVANGEIGVAIGRTLPASMESKYAMKLKVEFSSQPGYQYSYYTGSGDDALLELAWAVTVHKSQGSEFDTTFLVLPARANVSRELMYTALTRQKDKVVILHEGTLADLRDLSQPWRSETARRLTDLFDAPEPVALVVRGEARRFDRKLMHVSSMGIPMASKNEVIIAGLLDQLVPGAWQYEEPLIGSDGRVVHPDFTIAAGDGRTIYWEHAGMLDLPDYARKWELKKTWYRENGILPHDEGGGPAGTLIWTDDLNGADAQAWLRFAANVLGVSPAGGAVEGAPPARRRTVKKQQPKPSPKD</sequence>
<evidence type="ECO:0000313" key="7">
    <source>
        <dbReference type="Proteomes" id="UP001164390"/>
    </source>
</evidence>
<evidence type="ECO:0000256" key="2">
    <source>
        <dbReference type="ARBA" id="ARBA00022840"/>
    </source>
</evidence>
<dbReference type="CDD" id="cd18809">
    <property type="entry name" value="SF1_C_RecD"/>
    <property type="match status" value="1"/>
</dbReference>
<keyword evidence="1" id="KW-0547">Nucleotide-binding</keyword>
<evidence type="ECO:0000259" key="5">
    <source>
        <dbReference type="Pfam" id="PF13538"/>
    </source>
</evidence>
<accession>A0AA46YM88</accession>
<organism evidence="6 7">
    <name type="scientific">Solicola gregarius</name>
    <dbReference type="NCBI Taxonomy" id="2908642"/>
    <lineage>
        <taxon>Bacteria</taxon>
        <taxon>Bacillati</taxon>
        <taxon>Actinomycetota</taxon>
        <taxon>Actinomycetes</taxon>
        <taxon>Propionibacteriales</taxon>
        <taxon>Nocardioidaceae</taxon>
        <taxon>Solicola</taxon>
    </lineage>
</organism>
<dbReference type="AlphaFoldDB" id="A0AA46YM88"/>
<feature type="domain" description="UvrD-like helicase C-terminal" evidence="5">
    <location>
        <begin position="429"/>
        <end position="474"/>
    </location>
</feature>
<dbReference type="InterPro" id="IPR027785">
    <property type="entry name" value="UvrD-like_helicase_C"/>
</dbReference>
<feature type="compositionally biased region" description="Basic residues" evidence="4">
    <location>
        <begin position="660"/>
        <end position="669"/>
    </location>
</feature>